<keyword evidence="3 15" id="KW-0808">Transferase</keyword>
<evidence type="ECO:0000256" key="3">
    <source>
        <dbReference type="ARBA" id="ARBA00022679"/>
    </source>
</evidence>
<keyword evidence="4 15" id="KW-0012">Acyltransferase</keyword>
<dbReference type="NCBIfam" id="TIGR00667">
    <property type="entry name" value="aat"/>
    <property type="match status" value="1"/>
</dbReference>
<dbReference type="FunFam" id="3.30.70.3550:FF:000001">
    <property type="entry name" value="Leucyl/phenylalanyl-tRNA--protein transferase"/>
    <property type="match status" value="1"/>
</dbReference>
<comment type="caution">
    <text evidence="16">The sequence shown here is derived from an EMBL/GenBank/DDBJ whole genome shotgun (WGS) entry which is preliminary data.</text>
</comment>
<dbReference type="RefSeq" id="WP_124945583.1">
    <property type="nucleotide sequence ID" value="NZ_BHVT01000017.1"/>
</dbReference>
<comment type="subcellular location">
    <subcellularLocation>
        <location evidence="1 15">Cytoplasm</location>
    </subcellularLocation>
</comment>
<dbReference type="PANTHER" id="PTHR30098:SF2">
    <property type="entry name" value="LEUCYL_PHENYLALANYL-TRNA--PROTEIN TRANSFERASE"/>
    <property type="match status" value="1"/>
</dbReference>
<evidence type="ECO:0000256" key="1">
    <source>
        <dbReference type="ARBA" id="ARBA00004496"/>
    </source>
</evidence>
<evidence type="ECO:0000256" key="11">
    <source>
        <dbReference type="ARBA" id="ARBA00074372"/>
    </source>
</evidence>
<evidence type="ECO:0000256" key="9">
    <source>
        <dbReference type="ARBA" id="ARBA00061535"/>
    </source>
</evidence>
<protein>
    <recommendedName>
        <fullName evidence="11 15">Leucyl/phenylalanyl-tRNA--protein transferase</fullName>
        <ecNumber evidence="10 15">2.3.2.6</ecNumber>
    </recommendedName>
    <alternativeName>
        <fullName evidence="12 15">L/F-transferase</fullName>
    </alternativeName>
    <alternativeName>
        <fullName evidence="13 15">Leucyltransferase</fullName>
    </alternativeName>
    <alternativeName>
        <fullName evidence="14 15">Phenyalanyltransferase</fullName>
    </alternativeName>
</protein>
<evidence type="ECO:0000313" key="17">
    <source>
        <dbReference type="Proteomes" id="UP000295367"/>
    </source>
</evidence>
<dbReference type="InterPro" id="IPR042221">
    <property type="entry name" value="Leu/Phe-tRNA_Trfase_N"/>
</dbReference>
<dbReference type="GO" id="GO:0030163">
    <property type="term" value="P:protein catabolic process"/>
    <property type="evidence" value="ECO:0007669"/>
    <property type="project" value="UniProtKB-UniRule"/>
</dbReference>
<dbReference type="GO" id="GO:0008914">
    <property type="term" value="F:leucyl-tRNA--protein transferase activity"/>
    <property type="evidence" value="ECO:0007669"/>
    <property type="project" value="UniProtKB-UniRule"/>
</dbReference>
<keyword evidence="17" id="KW-1185">Reference proteome</keyword>
<dbReference type="InterPro" id="IPR042203">
    <property type="entry name" value="Leu/Phe-tRNA_Trfase_C"/>
</dbReference>
<evidence type="ECO:0000256" key="12">
    <source>
        <dbReference type="ARBA" id="ARBA00077136"/>
    </source>
</evidence>
<reference evidence="16 17" key="1">
    <citation type="submission" date="2019-03" db="EMBL/GenBank/DDBJ databases">
        <title>Genomic Encyclopedia of Type Strains, Phase IV (KMG-IV): sequencing the most valuable type-strain genomes for metagenomic binning, comparative biology and taxonomic classification.</title>
        <authorList>
            <person name="Goeker M."/>
        </authorList>
    </citation>
    <scope>NUCLEOTIDE SEQUENCE [LARGE SCALE GENOMIC DNA]</scope>
    <source>
        <strain evidence="16 17">DSM 100309</strain>
    </source>
</reference>
<dbReference type="InterPro" id="IPR004616">
    <property type="entry name" value="Leu/Phe-tRNA_Trfase"/>
</dbReference>
<evidence type="ECO:0000256" key="6">
    <source>
        <dbReference type="ARBA" id="ARBA00050652"/>
    </source>
</evidence>
<dbReference type="AlphaFoldDB" id="A0A4R3Y9V1"/>
<evidence type="ECO:0000256" key="2">
    <source>
        <dbReference type="ARBA" id="ARBA00022490"/>
    </source>
</evidence>
<comment type="catalytic activity">
    <reaction evidence="5 15">
        <text>L-phenylalanyl-tRNA(Phe) + an N-terminal L-alpha-aminoacyl-[protein] = an N-terminal L-phenylalanyl-L-alpha-aminoacyl-[protein] + tRNA(Phe)</text>
        <dbReference type="Rhea" id="RHEA:43632"/>
        <dbReference type="Rhea" id="RHEA-COMP:9668"/>
        <dbReference type="Rhea" id="RHEA-COMP:9699"/>
        <dbReference type="Rhea" id="RHEA-COMP:10636"/>
        <dbReference type="Rhea" id="RHEA-COMP:10637"/>
        <dbReference type="ChEBI" id="CHEBI:78442"/>
        <dbReference type="ChEBI" id="CHEBI:78531"/>
        <dbReference type="ChEBI" id="CHEBI:78597"/>
        <dbReference type="ChEBI" id="CHEBI:83561"/>
        <dbReference type="EC" id="2.3.2.6"/>
    </reaction>
</comment>
<dbReference type="Proteomes" id="UP000295367">
    <property type="component" value="Unassembled WGS sequence"/>
</dbReference>
<dbReference type="InterPro" id="IPR016181">
    <property type="entry name" value="Acyl_CoA_acyltransferase"/>
</dbReference>
<organism evidence="16 17">
    <name type="scientific">Sulfurirhabdus autotrophica</name>
    <dbReference type="NCBI Taxonomy" id="1706046"/>
    <lineage>
        <taxon>Bacteria</taxon>
        <taxon>Pseudomonadati</taxon>
        <taxon>Pseudomonadota</taxon>
        <taxon>Betaproteobacteria</taxon>
        <taxon>Nitrosomonadales</taxon>
        <taxon>Sulfuricellaceae</taxon>
        <taxon>Sulfurirhabdus</taxon>
    </lineage>
</organism>
<comment type="catalytic activity">
    <reaction evidence="7 15">
        <text>N-terminal L-lysyl-[protein] + L-leucyl-tRNA(Leu) = N-terminal L-leucyl-L-lysyl-[protein] + tRNA(Leu) + H(+)</text>
        <dbReference type="Rhea" id="RHEA:12340"/>
        <dbReference type="Rhea" id="RHEA-COMP:9613"/>
        <dbReference type="Rhea" id="RHEA-COMP:9622"/>
        <dbReference type="Rhea" id="RHEA-COMP:12670"/>
        <dbReference type="Rhea" id="RHEA-COMP:12671"/>
        <dbReference type="ChEBI" id="CHEBI:15378"/>
        <dbReference type="ChEBI" id="CHEBI:65249"/>
        <dbReference type="ChEBI" id="CHEBI:78442"/>
        <dbReference type="ChEBI" id="CHEBI:78494"/>
        <dbReference type="ChEBI" id="CHEBI:133043"/>
        <dbReference type="EC" id="2.3.2.6"/>
    </reaction>
</comment>
<evidence type="ECO:0000256" key="13">
    <source>
        <dbReference type="ARBA" id="ARBA00077165"/>
    </source>
</evidence>
<dbReference type="PANTHER" id="PTHR30098">
    <property type="entry name" value="LEUCYL/PHENYLALANYL-TRNA--PROTEIN TRANSFERASE"/>
    <property type="match status" value="1"/>
</dbReference>
<comment type="catalytic activity">
    <reaction evidence="6 15">
        <text>N-terminal L-arginyl-[protein] + L-leucyl-tRNA(Leu) = N-terminal L-leucyl-L-arginyl-[protein] + tRNA(Leu) + H(+)</text>
        <dbReference type="Rhea" id="RHEA:50416"/>
        <dbReference type="Rhea" id="RHEA-COMP:9613"/>
        <dbReference type="Rhea" id="RHEA-COMP:9622"/>
        <dbReference type="Rhea" id="RHEA-COMP:12672"/>
        <dbReference type="Rhea" id="RHEA-COMP:12673"/>
        <dbReference type="ChEBI" id="CHEBI:15378"/>
        <dbReference type="ChEBI" id="CHEBI:64719"/>
        <dbReference type="ChEBI" id="CHEBI:78442"/>
        <dbReference type="ChEBI" id="CHEBI:78494"/>
        <dbReference type="ChEBI" id="CHEBI:133044"/>
        <dbReference type="EC" id="2.3.2.6"/>
    </reaction>
</comment>
<dbReference type="GO" id="GO:0005737">
    <property type="term" value="C:cytoplasm"/>
    <property type="evidence" value="ECO:0007669"/>
    <property type="project" value="UniProtKB-SubCell"/>
</dbReference>
<gene>
    <name evidence="15" type="primary">aat</name>
    <name evidence="16" type="ORF">EDC63_105103</name>
</gene>
<dbReference type="OrthoDB" id="9790282at2"/>
<dbReference type="Gene3D" id="3.40.630.70">
    <property type="entry name" value="Leucyl/phenylalanyl-tRNA-protein transferase, C-terminal domain"/>
    <property type="match status" value="1"/>
</dbReference>
<dbReference type="EC" id="2.3.2.6" evidence="10 15"/>
<evidence type="ECO:0000256" key="7">
    <source>
        <dbReference type="ARBA" id="ARBA00051538"/>
    </source>
</evidence>
<dbReference type="SUPFAM" id="SSF55729">
    <property type="entry name" value="Acyl-CoA N-acyltransferases (Nat)"/>
    <property type="match status" value="1"/>
</dbReference>
<dbReference type="HAMAP" id="MF_00688">
    <property type="entry name" value="Leu_Phe_trans"/>
    <property type="match status" value="1"/>
</dbReference>
<comment type="function">
    <text evidence="8 15">Functions in the N-end rule pathway of protein degradation where it conjugates Leu, Phe and, less efficiently, Met from aminoacyl-tRNAs to the N-termini of proteins containing an N-terminal arginine or lysine.</text>
</comment>
<evidence type="ECO:0000256" key="15">
    <source>
        <dbReference type="HAMAP-Rule" id="MF_00688"/>
    </source>
</evidence>
<dbReference type="EMBL" id="SMCO01000005">
    <property type="protein sequence ID" value="TCV87434.1"/>
    <property type="molecule type" value="Genomic_DNA"/>
</dbReference>
<dbReference type="Gene3D" id="3.30.70.3550">
    <property type="entry name" value="Leucyl/phenylalanyl-tRNA-protein transferase, N-terminal domain"/>
    <property type="match status" value="1"/>
</dbReference>
<evidence type="ECO:0000313" key="16">
    <source>
        <dbReference type="EMBL" id="TCV87434.1"/>
    </source>
</evidence>
<keyword evidence="2 15" id="KW-0963">Cytoplasm</keyword>
<accession>A0A4R3Y9V1</accession>
<evidence type="ECO:0000256" key="10">
    <source>
        <dbReference type="ARBA" id="ARBA00066767"/>
    </source>
</evidence>
<sequence>MIPWLDTQTPFPPVALALSDPNGLLAAGANLSPERLIEAYKQGIFPWFNEGDPILWWSPDPRMVLFPDELKISRSLRKTLKKQPYEIRVDTAFKEVMQGCAAPRNAQAGTWISPRMIAAYTRLHELGIAHSVEAWSDDQLVGGLYGMAIGKMFYGESMFSRFTDASKIPFAHLVKQLKRWGFGMIDCQMNTPHLASLGAREISRDEFSHKLSNLIAQPEIIGFWQFDHDLFE</sequence>
<dbReference type="FunFam" id="3.40.630.70:FF:000001">
    <property type="entry name" value="Leucyl/phenylalanyl-tRNA--protein transferase"/>
    <property type="match status" value="1"/>
</dbReference>
<dbReference type="Pfam" id="PF03588">
    <property type="entry name" value="Leu_Phe_trans"/>
    <property type="match status" value="1"/>
</dbReference>
<evidence type="ECO:0000256" key="14">
    <source>
        <dbReference type="ARBA" id="ARBA00083640"/>
    </source>
</evidence>
<comment type="similarity">
    <text evidence="9 15">Belongs to the L/F-transferase family.</text>
</comment>
<evidence type="ECO:0000256" key="5">
    <source>
        <dbReference type="ARBA" id="ARBA00050607"/>
    </source>
</evidence>
<name>A0A4R3Y9V1_9PROT</name>
<evidence type="ECO:0000256" key="8">
    <source>
        <dbReference type="ARBA" id="ARBA00054043"/>
    </source>
</evidence>
<evidence type="ECO:0000256" key="4">
    <source>
        <dbReference type="ARBA" id="ARBA00023315"/>
    </source>
</evidence>
<proteinExistence type="inferred from homology"/>